<dbReference type="SMART" id="SM00408">
    <property type="entry name" value="IGc2"/>
    <property type="match status" value="2"/>
</dbReference>
<dbReference type="InterPro" id="IPR037448">
    <property type="entry name" value="Zig-8"/>
</dbReference>
<dbReference type="InterPro" id="IPR036179">
    <property type="entry name" value="Ig-like_dom_sf"/>
</dbReference>
<dbReference type="Pfam" id="PF07686">
    <property type="entry name" value="V-set"/>
    <property type="match status" value="1"/>
</dbReference>
<dbReference type="CDD" id="cd00096">
    <property type="entry name" value="Ig"/>
    <property type="match status" value="1"/>
</dbReference>
<name>A0A9I3BDC5_ANOCL</name>
<dbReference type="PANTHER" id="PTHR23279">
    <property type="entry name" value="DEFECTIVE PROBOSCIS EXTENSION RESPONSE DPR -RELATED"/>
    <property type="match status" value="1"/>
</dbReference>
<evidence type="ECO:0000313" key="3">
    <source>
        <dbReference type="EnsemblMetazoa" id="ACON030679-PA"/>
    </source>
</evidence>
<evidence type="ECO:0000256" key="1">
    <source>
        <dbReference type="SAM" id="MobiDB-lite"/>
    </source>
</evidence>
<dbReference type="SMART" id="SM00406">
    <property type="entry name" value="IGv"/>
    <property type="match status" value="1"/>
</dbReference>
<accession>A0A9I3BDC5</accession>
<sequence length="452" mass="51137">MINAVYPLRISTNLNCLFRTWIIVLYFLQGCPQLNTGMASLIDRSDMILRTAFFLLSPHTPDKSTAGSNTNALDKQQTHGHRGGSHTPGKGDGESGESGPGLSNYFEQGSDSEELLKYYKMPMQFGTENYTLVTSQIGSTAHVPCRIHHIGEGVVSWIRRKDYHLLTVGLTTYSSDERFSATHLQNSEDWTLQIKFVQDRDAGLYECQVSTHPPTSIFLELKVVEARAEIVGPQVKYLTPDSTLKLICRVVQSTEASAFIFWYHNNRMINYDLDRGINVSTEADFHYSELTISQASKEHSGNYTCVPSNSQPASVVVHIFKGDNPAAMYHEHRSSSTIPYRDRLEMLRLVGFLLMVLLYVRHWHQTGLATEEEEEEESTSHPVARCGRTGKYRLRPSVRCVSTCRVSEDLTHQQQQHVQLYTDTDTNNHQQQQQQQPAALQHHAGCHLISCF</sequence>
<feature type="region of interest" description="Disordered" evidence="1">
    <location>
        <begin position="62"/>
        <end position="104"/>
    </location>
</feature>
<dbReference type="PANTHER" id="PTHR23279:SF37">
    <property type="entry name" value="DEFECTIVE PROBOSCIS EXTENSION RESPONSE 13, ISOFORM B"/>
    <property type="match status" value="1"/>
</dbReference>
<dbReference type="Gene3D" id="2.60.40.10">
    <property type="entry name" value="Immunoglobulins"/>
    <property type="match status" value="2"/>
</dbReference>
<feature type="domain" description="Ig-like" evidence="2">
    <location>
        <begin position="122"/>
        <end position="210"/>
    </location>
</feature>
<dbReference type="InterPro" id="IPR007110">
    <property type="entry name" value="Ig-like_dom"/>
</dbReference>
<dbReference type="GO" id="GO:0032589">
    <property type="term" value="C:neuron projection membrane"/>
    <property type="evidence" value="ECO:0007669"/>
    <property type="project" value="TreeGrafter"/>
</dbReference>
<dbReference type="InterPro" id="IPR003598">
    <property type="entry name" value="Ig_sub2"/>
</dbReference>
<dbReference type="Proteomes" id="UP001105220">
    <property type="component" value="Unplaced"/>
</dbReference>
<evidence type="ECO:0000313" key="4">
    <source>
        <dbReference type="Proteomes" id="UP001105220"/>
    </source>
</evidence>
<dbReference type="VEuPathDB" id="VectorBase:ACON2_029645"/>
<reference evidence="3" key="1">
    <citation type="submission" date="2023-03" db="UniProtKB">
        <authorList>
            <consortium name="EnsemblMetazoa"/>
        </authorList>
    </citation>
    <scope>IDENTIFICATION</scope>
    <source>
        <strain evidence="3">Ngousso</strain>
    </source>
</reference>
<dbReference type="FunFam" id="2.60.40.10:FF:001320">
    <property type="entry name" value="Putative Defective proboscis extension response"/>
    <property type="match status" value="1"/>
</dbReference>
<dbReference type="GO" id="GO:0050808">
    <property type="term" value="P:synapse organization"/>
    <property type="evidence" value="ECO:0007669"/>
    <property type="project" value="TreeGrafter"/>
</dbReference>
<dbReference type="Pfam" id="PF13927">
    <property type="entry name" value="Ig_3"/>
    <property type="match status" value="1"/>
</dbReference>
<dbReference type="InterPro" id="IPR013783">
    <property type="entry name" value="Ig-like_fold"/>
</dbReference>
<proteinExistence type="predicted"/>
<dbReference type="EnsemblMetazoa" id="ACON030679-RA">
    <property type="protein sequence ID" value="ACON030679-PA"/>
    <property type="gene ID" value="ACON030679"/>
</dbReference>
<dbReference type="FunFam" id="2.60.40.10:FF:000129">
    <property type="entry name" value="CLUMA_CG018772, isoform A"/>
    <property type="match status" value="1"/>
</dbReference>
<dbReference type="SMART" id="SM00409">
    <property type="entry name" value="IG"/>
    <property type="match status" value="2"/>
</dbReference>
<evidence type="ECO:0000259" key="2">
    <source>
        <dbReference type="PROSITE" id="PS50835"/>
    </source>
</evidence>
<protein>
    <submittedName>
        <fullName evidence="3">Ig-like domain-containing protein</fullName>
    </submittedName>
</protein>
<keyword evidence="4" id="KW-1185">Reference proteome</keyword>
<dbReference type="InterPro" id="IPR003599">
    <property type="entry name" value="Ig_sub"/>
</dbReference>
<feature type="compositionally biased region" description="Polar residues" evidence="1">
    <location>
        <begin position="63"/>
        <end position="75"/>
    </location>
</feature>
<feature type="domain" description="Ig-like" evidence="2">
    <location>
        <begin position="213"/>
        <end position="316"/>
    </location>
</feature>
<dbReference type="SUPFAM" id="SSF48726">
    <property type="entry name" value="Immunoglobulin"/>
    <property type="match status" value="2"/>
</dbReference>
<dbReference type="PROSITE" id="PS50835">
    <property type="entry name" value="IG_LIKE"/>
    <property type="match status" value="2"/>
</dbReference>
<organism evidence="3 4">
    <name type="scientific">Anopheles coluzzii</name>
    <name type="common">African malaria mosquito</name>
    <dbReference type="NCBI Taxonomy" id="1518534"/>
    <lineage>
        <taxon>Eukaryota</taxon>
        <taxon>Metazoa</taxon>
        <taxon>Ecdysozoa</taxon>
        <taxon>Arthropoda</taxon>
        <taxon>Hexapoda</taxon>
        <taxon>Insecta</taxon>
        <taxon>Pterygota</taxon>
        <taxon>Neoptera</taxon>
        <taxon>Endopterygota</taxon>
        <taxon>Diptera</taxon>
        <taxon>Nematocera</taxon>
        <taxon>Culicoidea</taxon>
        <taxon>Culicidae</taxon>
        <taxon>Anophelinae</taxon>
        <taxon>Anopheles</taxon>
    </lineage>
</organism>
<dbReference type="InterPro" id="IPR013106">
    <property type="entry name" value="Ig_V-set"/>
</dbReference>
<dbReference type="AlphaFoldDB" id="A0A9I3BDC5"/>